<comment type="cofactor">
    <cofactor evidence="1">
        <name>pyrroloquinoline quinone</name>
        <dbReference type="ChEBI" id="CHEBI:58442"/>
    </cofactor>
</comment>
<evidence type="ECO:0000256" key="5">
    <source>
        <dbReference type="SAM" id="Phobius"/>
    </source>
</evidence>
<dbReference type="CDD" id="cd10280">
    <property type="entry name" value="PQQ_mGDH"/>
    <property type="match status" value="1"/>
</dbReference>
<feature type="transmembrane region" description="Helical" evidence="5">
    <location>
        <begin position="88"/>
        <end position="109"/>
    </location>
</feature>
<gene>
    <name evidence="7" type="ORF">W822_04575</name>
</gene>
<organism evidence="7 8">
    <name type="scientific">Advenella kashmirensis W13003</name>
    <dbReference type="NCBI Taxonomy" id="1424334"/>
    <lineage>
        <taxon>Bacteria</taxon>
        <taxon>Pseudomonadati</taxon>
        <taxon>Pseudomonadota</taxon>
        <taxon>Betaproteobacteria</taxon>
        <taxon>Burkholderiales</taxon>
        <taxon>Alcaligenaceae</taxon>
    </lineage>
</organism>
<dbReference type="eggNOG" id="COG4993">
    <property type="taxonomic scope" value="Bacteria"/>
</dbReference>
<dbReference type="GO" id="GO:0048038">
    <property type="term" value="F:quinone binding"/>
    <property type="evidence" value="ECO:0007669"/>
    <property type="project" value="InterPro"/>
</dbReference>
<evidence type="ECO:0000259" key="6">
    <source>
        <dbReference type="Pfam" id="PF01011"/>
    </source>
</evidence>
<evidence type="ECO:0000313" key="8">
    <source>
        <dbReference type="Proteomes" id="UP000018733"/>
    </source>
</evidence>
<dbReference type="GO" id="GO:0016020">
    <property type="term" value="C:membrane"/>
    <property type="evidence" value="ECO:0007669"/>
    <property type="project" value="InterPro"/>
</dbReference>
<sequence length="798" mass="87232">MSTYKHTTRKPWWPRVFGVVLALMGLALLIGGIRLVSLDGSWYYLIAGAATLIAGLLLLAAKASGALLYFLVVIGTVIWAFAEVGSDFWGLVPRLAPVLVLGLIAALALRSLRPTTRALAIPAAVVQLLVLIAGGVMIFSPQGTIENAANNGTKIVNNIPLVSDANSKDNRWTQYGRTGHSDRFGPFDQIKPDNVNQLEVAWTYHTGAQTGKADEDQATPIQVGDSLYLCTPQNKVIALNAETGEERWTFDPKPKLSPSWNRCRGVGYYEVAEEDKSGNGMCDARIITTDKQARLWALDAKTGELCPGFGDSGKGYTDLSNGMGEYPDFYYMPTSQPLVAGDRVIIGGWVWDGKQTHEPSGVVRAFNAKDGSLDWAWDLGNPEITKLPPEGQTYTQGTPNFWTHGAYDEKLGLIFLPLGNATPDFWAEHRSEDMNKNASSVVALNVETGRRVWQFQSTHLDTWDYDNASPPTLVEVPDGQGGNTPALVLATKTHQLFLLDRTNGKPLAEVEERPAPQQTMQGDAPASPTQPWSAGMPQLGAMAMSEKDMWGATMFDQLFCRIKFKQLNYEGPYTKITDKPTLVWPGYYGGFNWGGQAYDPRTNMLIVNDINMPQIVFLEPQETADAKTKELNANDITKANWSNSHVQDGTPYQAVRGSFNSFLGLPCNQPSWGNLTGVDLNTKTIAWQVPLGTVEDSRLMGVRTSLPVPLGMPTLSGPLVTAGGLTFYAGTQDYYLRGFDNRNGKEVWKSRLPVGAQATPMTYLSPESGRQFVVVVAGGARMTPEKGDYVIGYALPKK</sequence>
<dbReference type="SUPFAM" id="SSF50998">
    <property type="entry name" value="Quinoprotein alcohol dehydrogenase-like"/>
    <property type="match status" value="1"/>
</dbReference>
<dbReference type="Gene3D" id="2.140.10.10">
    <property type="entry name" value="Quinoprotein alcohol dehydrogenase-like superfamily"/>
    <property type="match status" value="2"/>
</dbReference>
<dbReference type="InterPro" id="IPR011047">
    <property type="entry name" value="Quinoprotein_ADH-like_sf"/>
</dbReference>
<accession>V8QZH9</accession>
<comment type="caution">
    <text evidence="7">The sequence shown here is derived from an EMBL/GenBank/DDBJ whole genome shotgun (WGS) entry which is preliminary data.</text>
</comment>
<dbReference type="AlphaFoldDB" id="V8QZH9"/>
<dbReference type="Pfam" id="PF01011">
    <property type="entry name" value="PQQ"/>
    <property type="match status" value="1"/>
</dbReference>
<protein>
    <submittedName>
        <fullName evidence="7">Quinate dehydrogenase</fullName>
    </submittedName>
</protein>
<dbReference type="Proteomes" id="UP000018733">
    <property type="component" value="Unassembled WGS sequence"/>
</dbReference>
<feature type="transmembrane region" description="Helical" evidence="5">
    <location>
        <begin position="42"/>
        <end position="59"/>
    </location>
</feature>
<feature type="transmembrane region" description="Helical" evidence="5">
    <location>
        <begin position="66"/>
        <end position="82"/>
    </location>
</feature>
<feature type="transmembrane region" description="Helical" evidence="5">
    <location>
        <begin position="118"/>
        <end position="139"/>
    </location>
</feature>
<feature type="transmembrane region" description="Helical" evidence="5">
    <location>
        <begin position="12"/>
        <end position="36"/>
    </location>
</feature>
<dbReference type="GO" id="GO:0008876">
    <property type="term" value="F:quinoprotein glucose dehydrogenase activity"/>
    <property type="evidence" value="ECO:0007669"/>
    <property type="project" value="TreeGrafter"/>
</dbReference>
<dbReference type="SMART" id="SM00564">
    <property type="entry name" value="PQQ"/>
    <property type="match status" value="3"/>
</dbReference>
<dbReference type="PATRIC" id="fig|1424334.3.peg.927"/>
<feature type="region of interest" description="Disordered" evidence="4">
    <location>
        <begin position="510"/>
        <end position="531"/>
    </location>
</feature>
<keyword evidence="5" id="KW-0472">Membrane</keyword>
<keyword evidence="5" id="KW-0812">Transmembrane</keyword>
<feature type="compositionally biased region" description="Polar residues" evidence="4">
    <location>
        <begin position="516"/>
        <end position="531"/>
    </location>
</feature>
<name>V8QZH9_9BURK</name>
<dbReference type="EMBL" id="AYXT01000001">
    <property type="protein sequence ID" value="ETF04429.1"/>
    <property type="molecule type" value="Genomic_DNA"/>
</dbReference>
<dbReference type="STRING" id="1424334.W822_04575"/>
<dbReference type="PANTHER" id="PTHR32303:SF4">
    <property type="entry name" value="QUINOPROTEIN GLUCOSE DEHYDROGENASE"/>
    <property type="match status" value="1"/>
</dbReference>
<keyword evidence="8" id="KW-1185">Reference proteome</keyword>
<comment type="similarity">
    <text evidence="2">Belongs to the bacterial PQQ dehydrogenase family.</text>
</comment>
<reference evidence="7 8" key="1">
    <citation type="journal article" date="2014" name="Genome Announc.">
        <title>Draft Genome Sequence of Advenella kashmirensis Strain W13003, a Polycyclic Aromatic Hydrocarbon-Degrading Bacterium.</title>
        <authorList>
            <person name="Wang X."/>
            <person name="Jin D."/>
            <person name="Zhou L."/>
            <person name="Wu L."/>
            <person name="An W."/>
            <person name="Zhao L."/>
        </authorList>
    </citation>
    <scope>NUCLEOTIDE SEQUENCE [LARGE SCALE GENOMIC DNA]</scope>
    <source>
        <strain evidence="7 8">W13003</strain>
    </source>
</reference>
<dbReference type="HOGENOM" id="CLU_018478_1_0_4"/>
<evidence type="ECO:0000256" key="1">
    <source>
        <dbReference type="ARBA" id="ARBA00001931"/>
    </source>
</evidence>
<dbReference type="NCBIfam" id="TIGR03074">
    <property type="entry name" value="PQQ_membr_DH"/>
    <property type="match status" value="1"/>
</dbReference>
<dbReference type="InterPro" id="IPR017511">
    <property type="entry name" value="PQQ_mDH"/>
</dbReference>
<evidence type="ECO:0000256" key="4">
    <source>
        <dbReference type="SAM" id="MobiDB-lite"/>
    </source>
</evidence>
<dbReference type="InterPro" id="IPR002372">
    <property type="entry name" value="PQQ_rpt_dom"/>
</dbReference>
<dbReference type="RefSeq" id="WP_024003978.1">
    <property type="nucleotide sequence ID" value="NZ_KI650979.1"/>
</dbReference>
<dbReference type="OrthoDB" id="9794322at2"/>
<keyword evidence="3" id="KW-0560">Oxidoreductase</keyword>
<evidence type="ECO:0000313" key="7">
    <source>
        <dbReference type="EMBL" id="ETF04429.1"/>
    </source>
</evidence>
<dbReference type="PANTHER" id="PTHR32303">
    <property type="entry name" value="QUINOPROTEIN ALCOHOL DEHYDROGENASE (CYTOCHROME C)"/>
    <property type="match status" value="1"/>
</dbReference>
<keyword evidence="5" id="KW-1133">Transmembrane helix</keyword>
<evidence type="ECO:0000256" key="3">
    <source>
        <dbReference type="ARBA" id="ARBA00023002"/>
    </source>
</evidence>
<feature type="domain" description="Pyrrolo-quinoline quinone repeat" evidence="6">
    <location>
        <begin position="172"/>
        <end position="773"/>
    </location>
</feature>
<proteinExistence type="inferred from homology"/>
<dbReference type="InterPro" id="IPR018391">
    <property type="entry name" value="PQQ_b-propeller_rpt"/>
</dbReference>
<evidence type="ECO:0000256" key="2">
    <source>
        <dbReference type="ARBA" id="ARBA00008156"/>
    </source>
</evidence>